<organism evidence="3 4">
    <name type="scientific">Dechloromonas hankyongensis</name>
    <dbReference type="NCBI Taxonomy" id="2908002"/>
    <lineage>
        <taxon>Bacteria</taxon>
        <taxon>Pseudomonadati</taxon>
        <taxon>Pseudomonadota</taxon>
        <taxon>Betaproteobacteria</taxon>
        <taxon>Rhodocyclales</taxon>
        <taxon>Azonexaceae</taxon>
        <taxon>Dechloromonas</taxon>
    </lineage>
</organism>
<proteinExistence type="predicted"/>
<evidence type="ECO:0000259" key="2">
    <source>
        <dbReference type="Pfam" id="PF20732"/>
    </source>
</evidence>
<evidence type="ECO:0000259" key="1">
    <source>
        <dbReference type="Pfam" id="PF07075"/>
    </source>
</evidence>
<dbReference type="Proteomes" id="UP001165384">
    <property type="component" value="Unassembled WGS sequence"/>
</dbReference>
<dbReference type="PANTHER" id="PTHR42915">
    <property type="entry name" value="HYPOTHETICAL 460 KDA PROTEIN IN FEUA-SIGW INTERGENIC REGION [PRECURSOR]"/>
    <property type="match status" value="1"/>
</dbReference>
<dbReference type="PIRSF" id="PIRSF016719">
    <property type="entry name" value="UCP016719"/>
    <property type="match status" value="1"/>
</dbReference>
<feature type="domain" description="Peptidoglycan beta-N-acetylmuramidase NamZ C-terminal" evidence="2">
    <location>
        <begin position="237"/>
        <end position="404"/>
    </location>
</feature>
<reference evidence="3" key="1">
    <citation type="submission" date="2022-01" db="EMBL/GenBank/DDBJ databases">
        <authorList>
            <person name="Jo J.-H."/>
            <person name="Im W.-T."/>
        </authorList>
    </citation>
    <scope>NUCLEOTIDE SEQUENCE</scope>
    <source>
        <strain evidence="3">XY25</strain>
    </source>
</reference>
<evidence type="ECO:0000313" key="3">
    <source>
        <dbReference type="EMBL" id="MCG2575381.1"/>
    </source>
</evidence>
<dbReference type="InterPro" id="IPR008302">
    <property type="entry name" value="NamZ"/>
</dbReference>
<name>A0ABS9JWT4_9RHOO</name>
<dbReference type="Gene3D" id="3.90.1150.140">
    <property type="match status" value="1"/>
</dbReference>
<feature type="domain" description="Peptidoglycan beta-N-acetylmuramidase NamZ N-terminal" evidence="1">
    <location>
        <begin position="27"/>
        <end position="232"/>
    </location>
</feature>
<evidence type="ECO:0000313" key="4">
    <source>
        <dbReference type="Proteomes" id="UP001165384"/>
    </source>
</evidence>
<comment type="caution">
    <text evidence="3">The sequence shown here is derived from an EMBL/GenBank/DDBJ whole genome shotgun (WGS) entry which is preliminary data.</text>
</comment>
<accession>A0ABS9JWT4</accession>
<dbReference type="PANTHER" id="PTHR42915:SF1">
    <property type="entry name" value="PEPTIDOGLYCAN BETA-N-ACETYLMURAMIDASE NAMZ"/>
    <property type="match status" value="1"/>
</dbReference>
<dbReference type="Gene3D" id="3.40.50.12170">
    <property type="entry name" value="Uncharacterised protein PF07075, DUF1343"/>
    <property type="match status" value="1"/>
</dbReference>
<dbReference type="Pfam" id="PF20732">
    <property type="entry name" value="NamZ_C"/>
    <property type="match status" value="1"/>
</dbReference>
<keyword evidence="4" id="KW-1185">Reference proteome</keyword>
<protein>
    <submittedName>
        <fullName evidence="3">DUF1343 domain-containing protein</fullName>
    </submittedName>
</protein>
<dbReference type="RefSeq" id="WP_275706244.1">
    <property type="nucleotide sequence ID" value="NZ_JAKLTN010000001.1"/>
</dbReference>
<dbReference type="Pfam" id="PF07075">
    <property type="entry name" value="NamZ_N"/>
    <property type="match status" value="1"/>
</dbReference>
<gene>
    <name evidence="3" type="ORF">LZ012_00055</name>
</gene>
<dbReference type="InterPro" id="IPR048503">
    <property type="entry name" value="NamZ_C"/>
</dbReference>
<dbReference type="EMBL" id="JAKLTN010000001">
    <property type="protein sequence ID" value="MCG2575381.1"/>
    <property type="molecule type" value="Genomic_DNA"/>
</dbReference>
<dbReference type="InterPro" id="IPR048502">
    <property type="entry name" value="NamZ_N"/>
</dbReference>
<sequence length="405" mass="45502">MTSTILFGIDRLLADPALRAPLQGRRVALLAHPASVTADLTHSLDALAALPDITLTAAFGPQHGLKGDKQDNMVESPDVIDRHYGIPIFSLYGEVRRPTDAMMDTFDVLLVDLQDLGCRIYTFITTLRYVLEAAAQHGKTVWVLDRPNPAGRPVEGLTLRAGWESFVGAGAMPMRHGLTMGELGAWFIAELQLAVDYQVIDMQGWQPDAAPGHGWPLGERTWINPSPNAPNLWMARAYAGTVMLEGTTLSEGRGTTRPLEIFGAPDIDARAVINDMQALAPHWLAGCKLREIWFEPTFHKHAGQLNHGVQIHCEGPYYDHAAFRPWRIQALAFKAIRRLYPDYALWRDFGYEYEFDRLAIDLINGSPLLRQWVDDPAATPDDLDRLTRPDEEAWQQTRRSFLRYR</sequence>